<accession>A0A916QEG3</accession>
<organism evidence="1 2">
    <name type="scientific">Insulibacter thermoxylanivorax</name>
    <dbReference type="NCBI Taxonomy" id="2749268"/>
    <lineage>
        <taxon>Bacteria</taxon>
        <taxon>Bacillati</taxon>
        <taxon>Bacillota</taxon>
        <taxon>Bacilli</taxon>
        <taxon>Bacillales</taxon>
        <taxon>Paenibacillaceae</taxon>
        <taxon>Insulibacter</taxon>
    </lineage>
</organism>
<dbReference type="Proteomes" id="UP000654993">
    <property type="component" value="Unassembled WGS sequence"/>
</dbReference>
<evidence type="ECO:0000313" key="1">
    <source>
        <dbReference type="EMBL" id="GFR37918.1"/>
    </source>
</evidence>
<dbReference type="SUPFAM" id="SSF52540">
    <property type="entry name" value="P-loop containing nucleoside triphosphate hydrolases"/>
    <property type="match status" value="1"/>
</dbReference>
<gene>
    <name evidence="1" type="ORF">PRECH8_12140</name>
</gene>
<reference evidence="1" key="1">
    <citation type="submission" date="2020-08" db="EMBL/GenBank/DDBJ databases">
        <authorList>
            <person name="Uke A."/>
            <person name="Chhe C."/>
            <person name="Baramee S."/>
            <person name="Kosugi A."/>
        </authorList>
    </citation>
    <scope>NUCLEOTIDE SEQUENCE</scope>
    <source>
        <strain evidence="1">DA-C8</strain>
    </source>
</reference>
<dbReference type="Gene3D" id="3.40.50.300">
    <property type="entry name" value="P-loop containing nucleotide triphosphate hydrolases"/>
    <property type="match status" value="1"/>
</dbReference>
<name>A0A916QEG3_9BACL</name>
<proteinExistence type="predicted"/>
<dbReference type="RefSeq" id="WP_200966182.1">
    <property type="nucleotide sequence ID" value="NZ_BMAQ01000008.1"/>
</dbReference>
<sequence>MRIGLGETLDNLVMFVGTTPNIGTTAIAYRTAAALAVGAPKSRIAYLCLNLKSSKIARYLGIHDPHAELSMLRAELKARSLTAARLEKLCLRAKPLANLFVLCGNMQRAQAELFAPEDLEHLLMVAGEAYDLCVVDCSAYWDNAATVVSGMHAKVKLLVTQPKLDAFQDDYHGWITNTAAMFGIDPREFALILAQTGQSADEYRAGEIQQATGLPMIASIPYDKQLITDMQQGRLQSWQLTNRAAARAIHPVCRYIAKRTGIDWASSEAPRSLLGIRMRRWKQAAEQAVGKP</sequence>
<dbReference type="InterPro" id="IPR027417">
    <property type="entry name" value="P-loop_NTPase"/>
</dbReference>
<comment type="caution">
    <text evidence="1">The sequence shown here is derived from an EMBL/GenBank/DDBJ whole genome shotgun (WGS) entry which is preliminary data.</text>
</comment>
<reference evidence="1" key="2">
    <citation type="journal article" date="2021" name="Data Brief">
        <title>Draft genome sequence data of the facultative, thermophilic, xylanolytic bacterium Paenibacillus sp. strain DA-C8.</title>
        <authorList>
            <person name="Chhe C."/>
            <person name="Uke A."/>
            <person name="Baramee S."/>
            <person name="Ungkulpasvich U."/>
            <person name="Tachaapaikoon C."/>
            <person name="Pason P."/>
            <person name="Waeonukul R."/>
            <person name="Ratanakhanokchai K."/>
            <person name="Kosugi A."/>
        </authorList>
    </citation>
    <scope>NUCLEOTIDE SEQUENCE</scope>
    <source>
        <strain evidence="1">DA-C8</strain>
    </source>
</reference>
<keyword evidence="2" id="KW-1185">Reference proteome</keyword>
<protein>
    <submittedName>
        <fullName evidence="1">Uncharacterized protein</fullName>
    </submittedName>
</protein>
<dbReference type="AlphaFoldDB" id="A0A916QEG3"/>
<dbReference type="EMBL" id="BMAQ01000008">
    <property type="protein sequence ID" value="GFR37918.1"/>
    <property type="molecule type" value="Genomic_DNA"/>
</dbReference>
<evidence type="ECO:0000313" key="2">
    <source>
        <dbReference type="Proteomes" id="UP000654993"/>
    </source>
</evidence>